<organism evidence="1 2">
    <name type="scientific">Tritrichomonas musculus</name>
    <dbReference type="NCBI Taxonomy" id="1915356"/>
    <lineage>
        <taxon>Eukaryota</taxon>
        <taxon>Metamonada</taxon>
        <taxon>Parabasalia</taxon>
        <taxon>Tritrichomonadida</taxon>
        <taxon>Tritrichomonadidae</taxon>
        <taxon>Tritrichomonas</taxon>
    </lineage>
</organism>
<gene>
    <name evidence="1" type="ORF">M9Y10_000919</name>
</gene>
<dbReference type="InterPro" id="IPR011989">
    <property type="entry name" value="ARM-like"/>
</dbReference>
<evidence type="ECO:0008006" key="3">
    <source>
        <dbReference type="Google" id="ProtNLM"/>
    </source>
</evidence>
<protein>
    <recommendedName>
        <fullName evidence="3">Exportin-T</fullName>
    </recommendedName>
</protein>
<proteinExistence type="predicted"/>
<evidence type="ECO:0000313" key="1">
    <source>
        <dbReference type="EMBL" id="KAK8898627.1"/>
    </source>
</evidence>
<sequence length="920" mass="105944">MSQQNAHDLAPIIISLTSEKTDDQTRQNAQKLIINSFSDDLMRSFIELIKSNQFDEQTINSSIIVFSNILKNIKMIGKITNISSILIEVYSISIHLILNSNNFMTAHLSATLLIASVNSFLLLNQSKQNQNLLFFQDLFNGILNNQSFFSLHGFCFATCDLLNDYSIFAYCNQNQINDFFNGIINILQQNYSLYENKQKINDFSECDHIFIASNEFLNLSKTIFEQDEIYDFLSKNPQIFEILLKSIFNFLSILDTFENSIECFTAIVDYDQILLFPLLPHIVETISNFISNNNIDYSNKLIYDSIFSICNFFKSLSSKNSFLFLDLNIPSILTNLCKIASIVPINCDLNSNWEPHNISQIALFNIIYEISRIVLYSKHIPEDAQKTKDKLSSILTNLVSLATNLLSSPNYYDRSTSLIIFQSLIEIFEDSIFFPAKPLIFQLVNDDVPRVRQASIQCLIKYVSTFPDHRCSSDSQFRAITEIFQVAKDHLNENSNNSNVCQDDCSSISMSTFRLLFHISLIPGFESLAELMNSIFINLPYLLSINRSSILRKTLQIIRESHLEIMNSYPTIENLFIFCMSKLNGNESNQENSFSLSNSNIYDSLPYIVEIILEYFKRFNHKLVISPDLIQILINFLLSVKPTQSSFGFPLIGYIFFNILNDLSSFNEIIPSLCKTSFSLLQKTNEVYSDQDPVVFSQCSIHSILFFKYMILRNLIPETLAEMIFNIILPYALGYNYNSIDSLNPNLNEEEEVVDEEIEENAISFDLQVYSMNLSLIIAHRAREFLTCNGDAMMKSFTSILNPCNFLNVGKNSKIRLFKIVIESFEIVLSMFPAEFFADDNPAIIKNFINLMITLKEQSSINLKEIMKLFNFIAKNFPIIVRNEISEQFVDFRMFVKYFSSNEAIYNDLKRTTHNLKLKL</sequence>
<keyword evidence="2" id="KW-1185">Reference proteome</keyword>
<dbReference type="InterPro" id="IPR016024">
    <property type="entry name" value="ARM-type_fold"/>
</dbReference>
<dbReference type="EMBL" id="JAPFFF010000001">
    <property type="protein sequence ID" value="KAK8898627.1"/>
    <property type="molecule type" value="Genomic_DNA"/>
</dbReference>
<accession>A0ABR2L5K9</accession>
<dbReference type="Gene3D" id="1.25.10.10">
    <property type="entry name" value="Leucine-rich Repeat Variant"/>
    <property type="match status" value="1"/>
</dbReference>
<comment type="caution">
    <text evidence="1">The sequence shown here is derived from an EMBL/GenBank/DDBJ whole genome shotgun (WGS) entry which is preliminary data.</text>
</comment>
<dbReference type="Proteomes" id="UP001470230">
    <property type="component" value="Unassembled WGS sequence"/>
</dbReference>
<evidence type="ECO:0000313" key="2">
    <source>
        <dbReference type="Proteomes" id="UP001470230"/>
    </source>
</evidence>
<reference evidence="1 2" key="1">
    <citation type="submission" date="2024-04" db="EMBL/GenBank/DDBJ databases">
        <title>Tritrichomonas musculus Genome.</title>
        <authorList>
            <person name="Alves-Ferreira E."/>
            <person name="Grigg M."/>
            <person name="Lorenzi H."/>
            <person name="Galac M."/>
        </authorList>
    </citation>
    <scope>NUCLEOTIDE SEQUENCE [LARGE SCALE GENOMIC DNA]</scope>
    <source>
        <strain evidence="1 2">EAF2021</strain>
    </source>
</reference>
<name>A0ABR2L5K9_9EUKA</name>
<dbReference type="SUPFAM" id="SSF48371">
    <property type="entry name" value="ARM repeat"/>
    <property type="match status" value="1"/>
</dbReference>